<evidence type="ECO:0000313" key="1">
    <source>
        <dbReference type="EMBL" id="CEK66447.1"/>
    </source>
</evidence>
<sequence length="78" mass="9270">IKLVDSSDDIRLSKERMYPKWGRIFFAMFFRSTFHISEMTIASDDDNIVRHVLHLFDVCRGDYRVQFWNTTLTTGGTY</sequence>
<dbReference type="EMBL" id="HACG01019582">
    <property type="protein sequence ID" value="CEK66447.1"/>
    <property type="molecule type" value="Transcribed_RNA"/>
</dbReference>
<feature type="non-terminal residue" evidence="1">
    <location>
        <position position="78"/>
    </location>
</feature>
<proteinExistence type="predicted"/>
<name>A0A0B6ZDF7_9EUPU</name>
<organism evidence="1">
    <name type="scientific">Arion vulgaris</name>
    <dbReference type="NCBI Taxonomy" id="1028688"/>
    <lineage>
        <taxon>Eukaryota</taxon>
        <taxon>Metazoa</taxon>
        <taxon>Spiralia</taxon>
        <taxon>Lophotrochozoa</taxon>
        <taxon>Mollusca</taxon>
        <taxon>Gastropoda</taxon>
        <taxon>Heterobranchia</taxon>
        <taxon>Euthyneura</taxon>
        <taxon>Panpulmonata</taxon>
        <taxon>Eupulmonata</taxon>
        <taxon>Stylommatophora</taxon>
        <taxon>Helicina</taxon>
        <taxon>Arionoidea</taxon>
        <taxon>Arionidae</taxon>
        <taxon>Arion</taxon>
    </lineage>
</organism>
<accession>A0A0B6ZDF7</accession>
<protein>
    <submittedName>
        <fullName evidence="1">Uncharacterized protein</fullName>
    </submittedName>
</protein>
<feature type="non-terminal residue" evidence="1">
    <location>
        <position position="1"/>
    </location>
</feature>
<reference evidence="1" key="1">
    <citation type="submission" date="2014-12" db="EMBL/GenBank/DDBJ databases">
        <title>Insight into the proteome of Arion vulgaris.</title>
        <authorList>
            <person name="Aradska J."/>
            <person name="Bulat T."/>
            <person name="Smidak R."/>
            <person name="Sarate P."/>
            <person name="Gangsoo J."/>
            <person name="Sialana F."/>
            <person name="Bilban M."/>
            <person name="Lubec G."/>
        </authorList>
    </citation>
    <scope>NUCLEOTIDE SEQUENCE</scope>
    <source>
        <tissue evidence="1">Skin</tissue>
    </source>
</reference>
<dbReference type="AlphaFoldDB" id="A0A0B6ZDF7"/>
<gene>
    <name evidence="1" type="primary">ORF58800</name>
</gene>